<dbReference type="Pfam" id="PF02673">
    <property type="entry name" value="BacA"/>
    <property type="match status" value="1"/>
</dbReference>
<comment type="catalytic activity">
    <reaction evidence="13 14">
        <text>di-trans,octa-cis-undecaprenyl diphosphate + H2O = di-trans,octa-cis-undecaprenyl phosphate + phosphate + H(+)</text>
        <dbReference type="Rhea" id="RHEA:28094"/>
        <dbReference type="ChEBI" id="CHEBI:15377"/>
        <dbReference type="ChEBI" id="CHEBI:15378"/>
        <dbReference type="ChEBI" id="CHEBI:43474"/>
        <dbReference type="ChEBI" id="CHEBI:58405"/>
        <dbReference type="ChEBI" id="CHEBI:60392"/>
        <dbReference type="EC" id="3.6.1.27"/>
    </reaction>
</comment>
<comment type="miscellaneous">
    <text evidence="14">Bacitracin is thought to be involved in the inhibition of peptidoglycan synthesis by sequestering undecaprenyl diphosphate, thereby reducing the pool of lipid carrier available.</text>
</comment>
<keyword evidence="14" id="KW-0573">Peptidoglycan synthesis</keyword>
<reference evidence="16" key="1">
    <citation type="journal article" date="2019" name="Int. J. Syst. Evol. Microbiol.">
        <title>The Global Catalogue of Microorganisms (GCM) 10K type strain sequencing project: providing services to taxonomists for standard genome sequencing and annotation.</title>
        <authorList>
            <consortium name="The Broad Institute Genomics Platform"/>
            <consortium name="The Broad Institute Genome Sequencing Center for Infectious Disease"/>
            <person name="Wu L."/>
            <person name="Ma J."/>
        </authorList>
    </citation>
    <scope>NUCLEOTIDE SEQUENCE [LARGE SCALE GENOMIC DNA]</scope>
    <source>
        <strain evidence="16">CGMCC 1.10188</strain>
    </source>
</reference>
<evidence type="ECO:0000256" key="7">
    <source>
        <dbReference type="ARBA" id="ARBA00022801"/>
    </source>
</evidence>
<feature type="transmembrane region" description="Helical" evidence="14">
    <location>
        <begin position="153"/>
        <end position="173"/>
    </location>
</feature>
<comment type="function">
    <text evidence="14">Catalyzes the dephosphorylation of undecaprenyl diphosphate (UPP). Confers resistance to bacitracin.</text>
</comment>
<dbReference type="RefSeq" id="WP_188576505.1">
    <property type="nucleotide sequence ID" value="NZ_BMDZ01000013.1"/>
</dbReference>
<dbReference type="HAMAP" id="MF_01006">
    <property type="entry name" value="Undec_diphosphatase"/>
    <property type="match status" value="1"/>
</dbReference>
<feature type="transmembrane region" description="Helical" evidence="14">
    <location>
        <begin position="115"/>
        <end position="132"/>
    </location>
</feature>
<evidence type="ECO:0000256" key="13">
    <source>
        <dbReference type="ARBA" id="ARBA00047594"/>
    </source>
</evidence>
<feature type="transmembrane region" description="Helical" evidence="14">
    <location>
        <begin position="250"/>
        <end position="270"/>
    </location>
</feature>
<comment type="similarity">
    <text evidence="2 14">Belongs to the UppP family.</text>
</comment>
<evidence type="ECO:0000256" key="5">
    <source>
        <dbReference type="ARBA" id="ARBA00022475"/>
    </source>
</evidence>
<evidence type="ECO:0000256" key="10">
    <source>
        <dbReference type="ARBA" id="ARBA00023251"/>
    </source>
</evidence>
<dbReference type="PANTHER" id="PTHR30622">
    <property type="entry name" value="UNDECAPRENYL-DIPHOSPHATASE"/>
    <property type="match status" value="1"/>
</dbReference>
<feature type="transmembrane region" description="Helical" evidence="14">
    <location>
        <begin position="85"/>
        <end position="103"/>
    </location>
</feature>
<evidence type="ECO:0000313" key="16">
    <source>
        <dbReference type="Proteomes" id="UP000603352"/>
    </source>
</evidence>
<comment type="caution">
    <text evidence="15">The sequence shown here is derived from an EMBL/GenBank/DDBJ whole genome shotgun (WGS) entry which is preliminary data.</text>
</comment>
<dbReference type="Proteomes" id="UP000603352">
    <property type="component" value="Unassembled WGS sequence"/>
</dbReference>
<feature type="transmembrane region" description="Helical" evidence="14">
    <location>
        <begin position="224"/>
        <end position="244"/>
    </location>
</feature>
<proteinExistence type="inferred from homology"/>
<evidence type="ECO:0000256" key="11">
    <source>
        <dbReference type="ARBA" id="ARBA00032707"/>
    </source>
</evidence>
<evidence type="ECO:0000256" key="9">
    <source>
        <dbReference type="ARBA" id="ARBA00023136"/>
    </source>
</evidence>
<organism evidence="15 16">
    <name type="scientific">Tistrella bauzanensis</name>
    <dbReference type="NCBI Taxonomy" id="657419"/>
    <lineage>
        <taxon>Bacteria</taxon>
        <taxon>Pseudomonadati</taxon>
        <taxon>Pseudomonadota</taxon>
        <taxon>Alphaproteobacteria</taxon>
        <taxon>Geminicoccales</taxon>
        <taxon>Geminicoccaceae</taxon>
        <taxon>Tistrella</taxon>
    </lineage>
</organism>
<accession>A0ABQ1IDC2</accession>
<evidence type="ECO:0000256" key="14">
    <source>
        <dbReference type="HAMAP-Rule" id="MF_01006"/>
    </source>
</evidence>
<evidence type="ECO:0000256" key="4">
    <source>
        <dbReference type="ARBA" id="ARBA00021581"/>
    </source>
</evidence>
<gene>
    <name evidence="15" type="primary">uppP1</name>
    <name evidence="14" type="synonym">uppP</name>
    <name evidence="15" type="ORF">GCM10011505_15810</name>
</gene>
<keyword evidence="6 14" id="KW-0812">Transmembrane</keyword>
<comment type="subcellular location">
    <subcellularLocation>
        <location evidence="1 14">Cell membrane</location>
        <topology evidence="1 14">Multi-pass membrane protein</topology>
    </subcellularLocation>
</comment>
<keyword evidence="16" id="KW-1185">Reference proteome</keyword>
<evidence type="ECO:0000256" key="1">
    <source>
        <dbReference type="ARBA" id="ARBA00004651"/>
    </source>
</evidence>
<name>A0ABQ1IDC2_9PROT</name>
<dbReference type="EC" id="3.6.1.27" evidence="3 14"/>
<evidence type="ECO:0000256" key="2">
    <source>
        <dbReference type="ARBA" id="ARBA00010621"/>
    </source>
</evidence>
<keyword evidence="5 14" id="KW-1003">Cell membrane</keyword>
<dbReference type="PANTHER" id="PTHR30622:SF4">
    <property type="entry name" value="UNDECAPRENYL-DIPHOSPHATASE"/>
    <property type="match status" value="1"/>
</dbReference>
<dbReference type="NCBIfam" id="NF001393">
    <property type="entry name" value="PRK00281.2-4"/>
    <property type="match status" value="1"/>
</dbReference>
<keyword evidence="8 14" id="KW-1133">Transmembrane helix</keyword>
<evidence type="ECO:0000256" key="6">
    <source>
        <dbReference type="ARBA" id="ARBA00022692"/>
    </source>
</evidence>
<keyword evidence="9 14" id="KW-0472">Membrane</keyword>
<dbReference type="InterPro" id="IPR003824">
    <property type="entry name" value="UppP"/>
</dbReference>
<keyword evidence="14" id="KW-0961">Cell wall biogenesis/degradation</keyword>
<keyword evidence="7 14" id="KW-0378">Hydrolase</keyword>
<sequence length="271" mass="28390">MTLLHIIVLAVVQGITEFLPISSSAHLILVPLVLDVPDQGLAADIAVHIGTLVAVMIYFRADVVLMLGGLARLVRGDIADPGARMTLNVIIATIPIVIVAPFLKDWVEHGGRSLMVLGLSSIIWGVALYVVDQRCPQARAMGTDGRGLGFRDALIFGLAQIIAIIPGTSRSGITMTAGRLLGFDREASARFSMLISIPTILAAGLLLGLEIAEAKVPVLTADTGLAALLACVTALVAIAALMGWLKRASFTIFVVYRVVLGVILVGVSLAA</sequence>
<protein>
    <recommendedName>
        <fullName evidence="4 14">Undecaprenyl-diphosphatase</fullName>
        <ecNumber evidence="3 14">3.6.1.27</ecNumber>
    </recommendedName>
    <alternativeName>
        <fullName evidence="12 14">Bacitracin resistance protein</fullName>
    </alternativeName>
    <alternativeName>
        <fullName evidence="11 14">Undecaprenyl pyrophosphate phosphatase</fullName>
    </alternativeName>
</protein>
<dbReference type="EMBL" id="BMDZ01000013">
    <property type="protein sequence ID" value="GGB35204.1"/>
    <property type="molecule type" value="Genomic_DNA"/>
</dbReference>
<evidence type="ECO:0000256" key="8">
    <source>
        <dbReference type="ARBA" id="ARBA00022989"/>
    </source>
</evidence>
<keyword evidence="10 14" id="KW-0046">Antibiotic resistance</keyword>
<feature type="transmembrane region" description="Helical" evidence="14">
    <location>
        <begin position="193"/>
        <end position="212"/>
    </location>
</feature>
<evidence type="ECO:0000256" key="3">
    <source>
        <dbReference type="ARBA" id="ARBA00012374"/>
    </source>
</evidence>
<feature type="transmembrane region" description="Helical" evidence="14">
    <location>
        <begin position="48"/>
        <end position="73"/>
    </location>
</feature>
<evidence type="ECO:0000313" key="15">
    <source>
        <dbReference type="EMBL" id="GGB35204.1"/>
    </source>
</evidence>
<evidence type="ECO:0000256" key="12">
    <source>
        <dbReference type="ARBA" id="ARBA00032932"/>
    </source>
</evidence>
<keyword evidence="14" id="KW-0133">Cell shape</keyword>